<dbReference type="RefSeq" id="WP_109415324.1">
    <property type="nucleotide sequence ID" value="NZ_QEAS01000006.1"/>
</dbReference>
<keyword evidence="1 5" id="KW-0378">Hydrolase</keyword>
<feature type="binding site" evidence="4">
    <location>
        <position position="370"/>
    </location>
    <ligand>
        <name>substrate</name>
    </ligand>
</feature>
<dbReference type="InterPro" id="IPR012341">
    <property type="entry name" value="6hp_glycosidase-like_sf"/>
</dbReference>
<evidence type="ECO:0000313" key="6">
    <source>
        <dbReference type="Proteomes" id="UP000245647"/>
    </source>
</evidence>
<comment type="similarity">
    <text evidence="2">Belongs to the glycosyl hydrolase 88 family.</text>
</comment>
<dbReference type="SUPFAM" id="SSF48208">
    <property type="entry name" value="Six-hairpin glycosidases"/>
    <property type="match status" value="1"/>
</dbReference>
<dbReference type="EMBL" id="QEAS01000006">
    <property type="protein sequence ID" value="PWG80940.1"/>
    <property type="molecule type" value="Genomic_DNA"/>
</dbReference>
<dbReference type="InterPro" id="IPR052369">
    <property type="entry name" value="UG_Glycosaminoglycan_Hydrolase"/>
</dbReference>
<gene>
    <name evidence="5" type="ORF">DDR33_08325</name>
</gene>
<feature type="binding site" evidence="4">
    <location>
        <position position="179"/>
    </location>
    <ligand>
        <name>substrate</name>
    </ligand>
</feature>
<feature type="binding site" evidence="4">
    <location>
        <position position="239"/>
    </location>
    <ligand>
        <name>substrate</name>
    </ligand>
</feature>
<evidence type="ECO:0000256" key="3">
    <source>
        <dbReference type="PIRSR" id="PIRSR610905-1"/>
    </source>
</evidence>
<evidence type="ECO:0000256" key="2">
    <source>
        <dbReference type="ARBA" id="ARBA00038358"/>
    </source>
</evidence>
<reference evidence="5 6" key="1">
    <citation type="submission" date="2018-04" db="EMBL/GenBank/DDBJ databases">
        <title>Pedobacter chongqingensis sp. nov., isolated from a rottenly hemp rope.</title>
        <authorList>
            <person name="Cai Y."/>
        </authorList>
    </citation>
    <scope>NUCLEOTIDE SEQUENCE [LARGE SCALE GENOMIC DNA]</scope>
    <source>
        <strain evidence="5 6">FJ4-8</strain>
    </source>
</reference>
<dbReference type="PANTHER" id="PTHR36845:SF1">
    <property type="entry name" value="HYDROLASE, PUTATIVE (AFU_ORTHOLOGUE AFUA_7G05090)-RELATED"/>
    <property type="match status" value="1"/>
</dbReference>
<comment type="caution">
    <text evidence="5">The sequence shown here is derived from an EMBL/GenBank/DDBJ whole genome shotgun (WGS) entry which is preliminary data.</text>
</comment>
<feature type="binding site" evidence="4">
    <location>
        <position position="251"/>
    </location>
    <ligand>
        <name>substrate</name>
    </ligand>
</feature>
<dbReference type="GO" id="GO:0052757">
    <property type="term" value="F:chondroitin hydrolase activity"/>
    <property type="evidence" value="ECO:0007669"/>
    <property type="project" value="TreeGrafter"/>
</dbReference>
<dbReference type="InterPro" id="IPR008928">
    <property type="entry name" value="6-hairpin_glycosidase_sf"/>
</dbReference>
<evidence type="ECO:0000313" key="5">
    <source>
        <dbReference type="EMBL" id="PWG80940.1"/>
    </source>
</evidence>
<dbReference type="Gene3D" id="1.50.10.10">
    <property type="match status" value="1"/>
</dbReference>
<feature type="binding site" evidence="4">
    <location>
        <position position="255"/>
    </location>
    <ligand>
        <name>substrate</name>
    </ligand>
</feature>
<feature type="active site" description="Nucleophile" evidence="3">
    <location>
        <position position="119"/>
    </location>
</feature>
<proteinExistence type="inferred from homology"/>
<dbReference type="OrthoDB" id="428577at2"/>
<name>A0A2U2PHT9_9SPHI</name>
<feature type="active site" description="Proton donor" evidence="3">
    <location>
        <position position="179"/>
    </location>
</feature>
<dbReference type="PANTHER" id="PTHR36845">
    <property type="entry name" value="HYDROLASE, PUTATIVE (AFU_ORTHOLOGUE AFUA_7G05090)-RELATED"/>
    <property type="match status" value="1"/>
</dbReference>
<dbReference type="GO" id="GO:0000272">
    <property type="term" value="P:polysaccharide catabolic process"/>
    <property type="evidence" value="ECO:0007669"/>
    <property type="project" value="TreeGrafter"/>
</dbReference>
<dbReference type="Pfam" id="PF07470">
    <property type="entry name" value="Glyco_hydro_88"/>
    <property type="match status" value="1"/>
</dbReference>
<protein>
    <submittedName>
        <fullName evidence="5">Glucuronyl hydrolase</fullName>
    </submittedName>
</protein>
<evidence type="ECO:0000256" key="4">
    <source>
        <dbReference type="PIRSR" id="PIRSR610905-2"/>
    </source>
</evidence>
<sequence>MNNITLIFIMVLAGLASGNSQPKKDKDQPLKQVVDQAFVLAEKQSLLMAEKYKSQEGRLPKTYEKGKDVSSDSRWWCSGFFPGSLWYLYGNNKNAEVLKYARLYTGRVEREKYTTDNHDVGFMIYCSFGNGYRLTHDNSYKEVMLTAAKSLSTRYNPKVGLIRSWDHNKDKWQYPVIIDNLMNLELLLWAANQSGNTKFREIALSHADKTMKHHFRPDYSSYHVVSYDTTTGLPHLKQTHQGYSDQSSWSRGQAWGLYGYTYLYRETKDKRYLEQAKNIANYLINHPNMPKDYIPYWDYNAPGIPDTYRDVSAATVMASALTELSGYTGKKLAQKYMKIVETQIRTLASPEYTAQPGENGCFILKHSVGSYPGKSEVDVPLTYADYYYLEALSRLKKKI</sequence>
<evidence type="ECO:0000256" key="1">
    <source>
        <dbReference type="ARBA" id="ARBA00022801"/>
    </source>
</evidence>
<keyword evidence="6" id="KW-1185">Reference proteome</keyword>
<organism evidence="5 6">
    <name type="scientific">Pararcticibacter amylolyticus</name>
    <dbReference type="NCBI Taxonomy" id="2173175"/>
    <lineage>
        <taxon>Bacteria</taxon>
        <taxon>Pseudomonadati</taxon>
        <taxon>Bacteroidota</taxon>
        <taxon>Sphingobacteriia</taxon>
        <taxon>Sphingobacteriales</taxon>
        <taxon>Sphingobacteriaceae</taxon>
        <taxon>Pararcticibacter</taxon>
    </lineage>
</organism>
<dbReference type="Proteomes" id="UP000245647">
    <property type="component" value="Unassembled WGS sequence"/>
</dbReference>
<dbReference type="AlphaFoldDB" id="A0A2U2PHT9"/>
<dbReference type="InterPro" id="IPR010905">
    <property type="entry name" value="Glyco_hydro_88"/>
</dbReference>
<accession>A0A2U2PHT9</accession>
<feature type="binding site" evidence="4">
    <location>
        <position position="119"/>
    </location>
    <ligand>
        <name>substrate</name>
    </ligand>
</feature>